<dbReference type="GO" id="GO:0050660">
    <property type="term" value="F:flavin adenine dinucleotide binding"/>
    <property type="evidence" value="ECO:0007669"/>
    <property type="project" value="InterPro"/>
</dbReference>
<dbReference type="EMBL" id="JAAAHW010000920">
    <property type="protein sequence ID" value="KAF9997986.1"/>
    <property type="molecule type" value="Genomic_DNA"/>
</dbReference>
<dbReference type="AlphaFoldDB" id="A0A9P6MGC2"/>
<evidence type="ECO:0000259" key="1">
    <source>
        <dbReference type="Pfam" id="PF02771"/>
    </source>
</evidence>
<comment type="caution">
    <text evidence="2">The sequence shown here is derived from an EMBL/GenBank/DDBJ whole genome shotgun (WGS) entry which is preliminary data.</text>
</comment>
<dbReference type="Pfam" id="PF02771">
    <property type="entry name" value="Acyl-CoA_dh_N"/>
    <property type="match status" value="1"/>
</dbReference>
<dbReference type="Gene3D" id="1.10.540.10">
    <property type="entry name" value="Acyl-CoA dehydrogenase/oxidase, N-terminal domain"/>
    <property type="match status" value="1"/>
</dbReference>
<dbReference type="SUPFAM" id="SSF56645">
    <property type="entry name" value="Acyl-CoA dehydrogenase NM domain-like"/>
    <property type="match status" value="1"/>
</dbReference>
<name>A0A9P6MGC2_9FUNG</name>
<feature type="non-terminal residue" evidence="2">
    <location>
        <position position="91"/>
    </location>
</feature>
<gene>
    <name evidence="2" type="ORF">BGZ65_006457</name>
</gene>
<evidence type="ECO:0000313" key="3">
    <source>
        <dbReference type="Proteomes" id="UP000749646"/>
    </source>
</evidence>
<organism evidence="2 3">
    <name type="scientific">Modicella reniformis</name>
    <dbReference type="NCBI Taxonomy" id="1440133"/>
    <lineage>
        <taxon>Eukaryota</taxon>
        <taxon>Fungi</taxon>
        <taxon>Fungi incertae sedis</taxon>
        <taxon>Mucoromycota</taxon>
        <taxon>Mortierellomycotina</taxon>
        <taxon>Mortierellomycetes</taxon>
        <taxon>Mortierellales</taxon>
        <taxon>Mortierellaceae</taxon>
        <taxon>Modicella</taxon>
    </lineage>
</organism>
<proteinExistence type="predicted"/>
<dbReference type="Proteomes" id="UP000749646">
    <property type="component" value="Unassembled WGS sequence"/>
</dbReference>
<protein>
    <recommendedName>
        <fullName evidence="1">Acyl-CoA dehydrogenase/oxidase N-terminal domain-containing protein</fullName>
    </recommendedName>
</protein>
<dbReference type="InterPro" id="IPR009100">
    <property type="entry name" value="AcylCoA_DH/oxidase_NM_dom_sf"/>
</dbReference>
<dbReference type="GO" id="GO:0016627">
    <property type="term" value="F:oxidoreductase activity, acting on the CH-CH group of donors"/>
    <property type="evidence" value="ECO:0007669"/>
    <property type="project" value="InterPro"/>
</dbReference>
<sequence length="91" mass="10110">MLRSATSTLRRVAASKAPAKMAIRSFSGSIAHQNISFGLNEDQIAIQELTRKFTQDEIIPAAAHHDRTGEYPTEIIRKAWNLGLVNTHIPQ</sequence>
<dbReference type="InterPro" id="IPR037069">
    <property type="entry name" value="AcylCoA_DH/ox_N_sf"/>
</dbReference>
<feature type="domain" description="Acyl-CoA dehydrogenase/oxidase N-terminal" evidence="1">
    <location>
        <begin position="40"/>
        <end position="91"/>
    </location>
</feature>
<dbReference type="InterPro" id="IPR013786">
    <property type="entry name" value="AcylCoA_DH/ox_N"/>
</dbReference>
<evidence type="ECO:0000313" key="2">
    <source>
        <dbReference type="EMBL" id="KAF9997986.1"/>
    </source>
</evidence>
<reference evidence="2" key="1">
    <citation type="journal article" date="2020" name="Fungal Divers.">
        <title>Resolving the Mortierellaceae phylogeny through synthesis of multi-gene phylogenetics and phylogenomics.</title>
        <authorList>
            <person name="Vandepol N."/>
            <person name="Liber J."/>
            <person name="Desiro A."/>
            <person name="Na H."/>
            <person name="Kennedy M."/>
            <person name="Barry K."/>
            <person name="Grigoriev I.V."/>
            <person name="Miller A.N."/>
            <person name="O'Donnell K."/>
            <person name="Stajich J.E."/>
            <person name="Bonito G."/>
        </authorList>
    </citation>
    <scope>NUCLEOTIDE SEQUENCE</scope>
    <source>
        <strain evidence="2">MES-2147</strain>
    </source>
</reference>
<dbReference type="OrthoDB" id="9988775at2759"/>
<keyword evidence="3" id="KW-1185">Reference proteome</keyword>
<accession>A0A9P6MGC2</accession>